<evidence type="ECO:0000313" key="3">
    <source>
        <dbReference type="EMBL" id="AHC13935.1"/>
    </source>
</evidence>
<dbReference type="Proteomes" id="UP000018680">
    <property type="component" value="Chromosome"/>
</dbReference>
<dbReference type="HOGENOM" id="CLU_036604_13_5_12"/>
<dbReference type="OrthoDB" id="358648at2"/>
<name>V5WE70_9SPIO</name>
<dbReference type="EMBL" id="CP006939">
    <property type="protein sequence ID" value="AHC13935.1"/>
    <property type="molecule type" value="Genomic_DNA"/>
</dbReference>
<proteinExistence type="inferred from homology"/>
<gene>
    <name evidence="3" type="ORF">L21SP2_0503</name>
</gene>
<feature type="region of interest" description="Disordered" evidence="2">
    <location>
        <begin position="389"/>
        <end position="418"/>
    </location>
</feature>
<dbReference type="STRING" id="1307761.L21SP2_0503"/>
<keyword evidence="4" id="KW-1185">Reference proteome</keyword>
<dbReference type="Gene3D" id="1.10.10.10">
    <property type="entry name" value="Winged helix-like DNA-binding domain superfamily/Winged helix DNA-binding domain"/>
    <property type="match status" value="1"/>
</dbReference>
<protein>
    <submittedName>
        <fullName evidence="3">Xylose-responsive transcription regulator, ROK family</fullName>
    </submittedName>
</protein>
<feature type="compositionally biased region" description="Low complexity" evidence="2">
    <location>
        <begin position="391"/>
        <end position="409"/>
    </location>
</feature>
<dbReference type="InterPro" id="IPR043129">
    <property type="entry name" value="ATPase_NBD"/>
</dbReference>
<reference evidence="3 4" key="1">
    <citation type="journal article" date="2015" name="Stand. Genomic Sci.">
        <title>Complete genome sequence and description of Salinispira pacifica gen. nov., sp. nov., a novel spirochaete isolated form a hypersaline microbial mat.</title>
        <authorList>
            <person name="Ben Hania W."/>
            <person name="Joseph M."/>
            <person name="Schumann P."/>
            <person name="Bunk B."/>
            <person name="Fiebig A."/>
            <person name="Sproer C."/>
            <person name="Klenk H.P."/>
            <person name="Fardeau M.L."/>
            <person name="Spring S."/>
        </authorList>
    </citation>
    <scope>NUCLEOTIDE SEQUENCE [LARGE SCALE GENOMIC DNA]</scope>
    <source>
        <strain evidence="3 4">L21-RPul-D2</strain>
    </source>
</reference>
<dbReference type="SUPFAM" id="SSF53067">
    <property type="entry name" value="Actin-like ATPase domain"/>
    <property type="match status" value="1"/>
</dbReference>
<dbReference type="SUPFAM" id="SSF46785">
    <property type="entry name" value="Winged helix' DNA-binding domain"/>
    <property type="match status" value="1"/>
</dbReference>
<dbReference type="PANTHER" id="PTHR18964:SF149">
    <property type="entry name" value="BIFUNCTIONAL UDP-N-ACETYLGLUCOSAMINE 2-EPIMERASE_N-ACETYLMANNOSAMINE KINASE"/>
    <property type="match status" value="1"/>
</dbReference>
<dbReference type="InterPro" id="IPR000600">
    <property type="entry name" value="ROK"/>
</dbReference>
<evidence type="ECO:0000256" key="2">
    <source>
        <dbReference type="SAM" id="MobiDB-lite"/>
    </source>
</evidence>
<dbReference type="PANTHER" id="PTHR18964">
    <property type="entry name" value="ROK (REPRESSOR, ORF, KINASE) FAMILY"/>
    <property type="match status" value="1"/>
</dbReference>
<evidence type="ECO:0000313" key="4">
    <source>
        <dbReference type="Proteomes" id="UP000018680"/>
    </source>
</evidence>
<dbReference type="AlphaFoldDB" id="V5WE70"/>
<comment type="similarity">
    <text evidence="1">Belongs to the ROK (NagC/XylR) family.</text>
</comment>
<dbReference type="KEGG" id="slr:L21SP2_0503"/>
<dbReference type="InterPro" id="IPR036390">
    <property type="entry name" value="WH_DNA-bd_sf"/>
</dbReference>
<dbReference type="eggNOG" id="COG1940">
    <property type="taxonomic scope" value="Bacteria"/>
</dbReference>
<dbReference type="Pfam" id="PF00480">
    <property type="entry name" value="ROK"/>
    <property type="match status" value="1"/>
</dbReference>
<accession>V5WE70</accession>
<dbReference type="Gene3D" id="3.30.420.40">
    <property type="match status" value="2"/>
</dbReference>
<dbReference type="RefSeq" id="WP_024266867.1">
    <property type="nucleotide sequence ID" value="NC_023035.1"/>
</dbReference>
<organism evidence="3 4">
    <name type="scientific">Salinispira pacifica</name>
    <dbReference type="NCBI Taxonomy" id="1307761"/>
    <lineage>
        <taxon>Bacteria</taxon>
        <taxon>Pseudomonadati</taxon>
        <taxon>Spirochaetota</taxon>
        <taxon>Spirochaetia</taxon>
        <taxon>Spirochaetales</taxon>
        <taxon>Spirochaetaceae</taxon>
        <taxon>Salinispira</taxon>
    </lineage>
</organism>
<sequence>MEQYARGEKTSYNYYKVLRSIWLRHGISRMELCELLGLDKATISTIVNSLIHQDMVYEVPRSAHASKPGRRPVGLSVNPEFGCAVGIELHRDGLHCVVTDMHHREILTRSLTARLEPENIQGLVRQLLDELQADNGIEPHQILGLGVSVPGVVNQKAGLISHASELDIRDTAFNFRSDVEKALGISCMLSNDANACASGILTSHRSEAYSNFLFVYFSFESLRDTIQGENDHLSVGLGIVINGALYDGPNGTAGEFVGMGGGSPRRGQFSLSSRELDSFKENYEVRRKFLHELSEHIGFLVNVFNFTQVFIGGDLEYFEDNIAELTLAAANAHWPFQTPVDCNVTILKEQRHLPARGAAGMLLDSFFSVPGFEDSGYFDLRSRLFRRREQGSTGNSNGAQSNGGQSNGRQGHGGRNGV</sequence>
<evidence type="ECO:0000256" key="1">
    <source>
        <dbReference type="ARBA" id="ARBA00006479"/>
    </source>
</evidence>
<dbReference type="InterPro" id="IPR036388">
    <property type="entry name" value="WH-like_DNA-bd_sf"/>
</dbReference>